<reference evidence="4 5" key="1">
    <citation type="journal article" date="2013" name="Genome Announc.">
        <title>Complete genome sequence of Simiduia agarivorans SA1(T), a marine bacterium able to degrade a variety of polysaccharides.</title>
        <authorList>
            <person name="Lin S.Y."/>
            <person name="Shieh W.Y."/>
            <person name="Chen J.S."/>
            <person name="Tang S.L."/>
        </authorList>
    </citation>
    <scope>NUCLEOTIDE SEQUENCE [LARGE SCALE GENOMIC DNA]</scope>
    <source>
        <strain evidence="5">DSM 21679 / JCM 13881 / BCRC 17597 / SA1</strain>
    </source>
</reference>
<dbReference type="InterPro" id="IPR000836">
    <property type="entry name" value="PRTase_dom"/>
</dbReference>
<dbReference type="EMBL" id="CP003746">
    <property type="protein sequence ID" value="AFU97468.1"/>
    <property type="molecule type" value="Genomic_DNA"/>
</dbReference>
<dbReference type="STRING" id="1117647.M5M_01185"/>
<dbReference type="HOGENOM" id="CLU_073615_2_0_6"/>
<dbReference type="InterPro" id="IPR050408">
    <property type="entry name" value="HGPRT"/>
</dbReference>
<dbReference type="Pfam" id="PF00156">
    <property type="entry name" value="Pribosyltran"/>
    <property type="match status" value="1"/>
</dbReference>
<protein>
    <submittedName>
        <fullName evidence="4">Hypoxanthine-guanine phosphoribosyltransferase</fullName>
    </submittedName>
</protein>
<dbReference type="GO" id="GO:0006178">
    <property type="term" value="P:guanine salvage"/>
    <property type="evidence" value="ECO:0007669"/>
    <property type="project" value="TreeGrafter"/>
</dbReference>
<dbReference type="InterPro" id="IPR029057">
    <property type="entry name" value="PRTase-like"/>
</dbReference>
<keyword evidence="4" id="KW-0808">Transferase</keyword>
<keyword evidence="5" id="KW-1185">Reference proteome</keyword>
<comment type="catalytic activity">
    <reaction evidence="2">
        <text>IMP + diphosphate = hypoxanthine + 5-phospho-alpha-D-ribose 1-diphosphate</text>
        <dbReference type="Rhea" id="RHEA:17973"/>
        <dbReference type="ChEBI" id="CHEBI:17368"/>
        <dbReference type="ChEBI" id="CHEBI:33019"/>
        <dbReference type="ChEBI" id="CHEBI:58017"/>
        <dbReference type="ChEBI" id="CHEBI:58053"/>
        <dbReference type="EC" id="2.4.2.8"/>
    </reaction>
    <physiologicalReaction direction="right-to-left" evidence="2">
        <dbReference type="Rhea" id="RHEA:17975"/>
    </physiologicalReaction>
</comment>
<organism evidence="4 5">
    <name type="scientific">Simiduia agarivorans (strain DSM 21679 / JCM 13881 / BCRC 17597 / SA1)</name>
    <dbReference type="NCBI Taxonomy" id="1117647"/>
    <lineage>
        <taxon>Bacteria</taxon>
        <taxon>Pseudomonadati</taxon>
        <taxon>Pseudomonadota</taxon>
        <taxon>Gammaproteobacteria</taxon>
        <taxon>Cellvibrionales</taxon>
        <taxon>Cellvibrionaceae</taxon>
        <taxon>Simiduia</taxon>
    </lineage>
</organism>
<dbReference type="eggNOG" id="COG0634">
    <property type="taxonomic scope" value="Bacteria"/>
</dbReference>
<dbReference type="NCBIfam" id="NF006605">
    <property type="entry name" value="PRK09162.1"/>
    <property type="match status" value="1"/>
</dbReference>
<gene>
    <name evidence="4" type="ordered locus">M5M_01185</name>
</gene>
<evidence type="ECO:0000313" key="5">
    <source>
        <dbReference type="Proteomes" id="UP000000466"/>
    </source>
</evidence>
<dbReference type="PANTHER" id="PTHR43340:SF1">
    <property type="entry name" value="HYPOXANTHINE PHOSPHORIBOSYLTRANSFERASE"/>
    <property type="match status" value="1"/>
</dbReference>
<evidence type="ECO:0000313" key="4">
    <source>
        <dbReference type="EMBL" id="AFU97468.1"/>
    </source>
</evidence>
<dbReference type="GO" id="GO:0005829">
    <property type="term" value="C:cytosol"/>
    <property type="evidence" value="ECO:0007669"/>
    <property type="project" value="TreeGrafter"/>
</dbReference>
<dbReference type="GO" id="GO:0000287">
    <property type="term" value="F:magnesium ion binding"/>
    <property type="evidence" value="ECO:0007669"/>
    <property type="project" value="TreeGrafter"/>
</dbReference>
<evidence type="ECO:0000256" key="1">
    <source>
        <dbReference type="ARBA" id="ARBA00048811"/>
    </source>
</evidence>
<sequence length="184" mass="20394">MQAEAGWALPEGALCLLDADAMQRHIEAAAQALNARFAGIQEPVLMLVVMNGGLWFAGQLLGRLHFPLELDYVHLSRYRDTTRGRELEWRTLPSKSLTGRRLLLIDDILDQGVTAQALVEHCRLQAATETTLAVMLEKPASCRLVNVQAQIVACQIPDHYVFGCGMDLNGLLRNLPALYYLPEA</sequence>
<evidence type="ECO:0000256" key="2">
    <source>
        <dbReference type="ARBA" id="ARBA00049402"/>
    </source>
</evidence>
<dbReference type="Gene3D" id="3.40.50.2020">
    <property type="match status" value="1"/>
</dbReference>
<dbReference type="SUPFAM" id="SSF53271">
    <property type="entry name" value="PRTase-like"/>
    <property type="match status" value="1"/>
</dbReference>
<proteinExistence type="predicted"/>
<dbReference type="OrthoDB" id="9802824at2"/>
<comment type="catalytic activity">
    <reaction evidence="1">
        <text>GMP + diphosphate = guanine + 5-phospho-alpha-D-ribose 1-diphosphate</text>
        <dbReference type="Rhea" id="RHEA:25424"/>
        <dbReference type="ChEBI" id="CHEBI:16235"/>
        <dbReference type="ChEBI" id="CHEBI:33019"/>
        <dbReference type="ChEBI" id="CHEBI:58017"/>
        <dbReference type="ChEBI" id="CHEBI:58115"/>
        <dbReference type="EC" id="2.4.2.8"/>
    </reaction>
    <physiologicalReaction direction="right-to-left" evidence="1">
        <dbReference type="Rhea" id="RHEA:25426"/>
    </physiologicalReaction>
</comment>
<dbReference type="CDD" id="cd06223">
    <property type="entry name" value="PRTases_typeI"/>
    <property type="match status" value="1"/>
</dbReference>
<dbReference type="KEGG" id="saga:M5M_01185"/>
<accession>K4KHM3</accession>
<dbReference type="GO" id="GO:0046100">
    <property type="term" value="P:hypoxanthine metabolic process"/>
    <property type="evidence" value="ECO:0007669"/>
    <property type="project" value="TreeGrafter"/>
</dbReference>
<dbReference type="GO" id="GO:0004422">
    <property type="term" value="F:hypoxanthine phosphoribosyltransferase activity"/>
    <property type="evidence" value="ECO:0007669"/>
    <property type="project" value="TreeGrafter"/>
</dbReference>
<dbReference type="GO" id="GO:0032263">
    <property type="term" value="P:GMP salvage"/>
    <property type="evidence" value="ECO:0007669"/>
    <property type="project" value="TreeGrafter"/>
</dbReference>
<dbReference type="AlphaFoldDB" id="K4KHM3"/>
<dbReference type="Proteomes" id="UP000000466">
    <property type="component" value="Chromosome"/>
</dbReference>
<name>K4KHM3_SIMAS</name>
<keyword evidence="4" id="KW-0328">Glycosyltransferase</keyword>
<dbReference type="PANTHER" id="PTHR43340">
    <property type="entry name" value="HYPOXANTHINE-GUANINE PHOSPHORIBOSYLTRANSFERASE"/>
    <property type="match status" value="1"/>
</dbReference>
<dbReference type="RefSeq" id="WP_015045641.1">
    <property type="nucleotide sequence ID" value="NC_018868.3"/>
</dbReference>
<dbReference type="GO" id="GO:0032264">
    <property type="term" value="P:IMP salvage"/>
    <property type="evidence" value="ECO:0007669"/>
    <property type="project" value="TreeGrafter"/>
</dbReference>
<feature type="domain" description="Phosphoribosyltransferase" evidence="3">
    <location>
        <begin position="16"/>
        <end position="167"/>
    </location>
</feature>
<evidence type="ECO:0000259" key="3">
    <source>
        <dbReference type="Pfam" id="PF00156"/>
    </source>
</evidence>